<dbReference type="VEuPathDB" id="FungiDB:PV08_07082"/>
<evidence type="ECO:0000313" key="3">
    <source>
        <dbReference type="Proteomes" id="UP000053328"/>
    </source>
</evidence>
<accession>A0A0D2B6I0</accession>
<dbReference type="OrthoDB" id="4224127at2759"/>
<dbReference type="EMBL" id="KN847496">
    <property type="protein sequence ID" value="KIW14300.1"/>
    <property type="molecule type" value="Genomic_DNA"/>
</dbReference>
<keyword evidence="3" id="KW-1185">Reference proteome</keyword>
<protein>
    <submittedName>
        <fullName evidence="2">Uncharacterized protein</fullName>
    </submittedName>
</protein>
<dbReference type="AlphaFoldDB" id="A0A0D2B6I0"/>
<evidence type="ECO:0000256" key="1">
    <source>
        <dbReference type="SAM" id="MobiDB-lite"/>
    </source>
</evidence>
<reference evidence="2 3" key="1">
    <citation type="submission" date="2015-01" db="EMBL/GenBank/DDBJ databases">
        <title>The Genome Sequence of Exophiala spinifera CBS89968.</title>
        <authorList>
            <consortium name="The Broad Institute Genomics Platform"/>
            <person name="Cuomo C."/>
            <person name="de Hoog S."/>
            <person name="Gorbushina A."/>
            <person name="Stielow B."/>
            <person name="Teixiera M."/>
            <person name="Abouelleil A."/>
            <person name="Chapman S.B."/>
            <person name="Priest M."/>
            <person name="Young S.K."/>
            <person name="Wortman J."/>
            <person name="Nusbaum C."/>
            <person name="Birren B."/>
        </authorList>
    </citation>
    <scope>NUCLEOTIDE SEQUENCE [LARGE SCALE GENOMIC DNA]</scope>
    <source>
        <strain evidence="2 3">CBS 89968</strain>
    </source>
</reference>
<feature type="region of interest" description="Disordered" evidence="1">
    <location>
        <begin position="304"/>
        <end position="341"/>
    </location>
</feature>
<dbReference type="Proteomes" id="UP000053328">
    <property type="component" value="Unassembled WGS sequence"/>
</dbReference>
<sequence length="488" mass="55085">MSTVVTVDDETYVIRYGGYDSNTSGKEHCWIHLYRPEGIRVVIYVKAEDVEDTPFAEKWLRLFKTGVPGTTVQGNDMWMQRWVSLCEMVIDVCKDKVRDLVQELVDDKVQDVGGSNRGWLTLEGYLRTVGWSLEVVRNEDTGGRDTENDGVVAQIVRGPELVPAYELWPTDVRDLPELEELLPGLGRPWIKRSKTSWPVPVYAAKDVHVFDAWADWCDPPRKVRCPDGKEYVFVMCENTSRRLGGHGPPWQNPSRDTINAHARIRAYQELARETGSTDHSHDLRIPGLRGVVVTNVKYDQACHPERESLRLGHAPTDNAEKNAYSGDDNGGGGGDDDDRDAGATMLARTRVAGILLDALPDQMKLTDYYFRMEKLGGNPQVTTELRKKWNDDILRTVKFLHGIGITIGGETWGRGKNEMTASYINHYTLFFSPMKGGAIHHSTKIWLTLESGCTVHDEDDEDGLMKNVTLDEGQIADVFRSWAWTSRM</sequence>
<dbReference type="HOGENOM" id="CLU_652171_0_0_1"/>
<name>A0A0D2B6I0_9EURO</name>
<dbReference type="GeneID" id="27334165"/>
<gene>
    <name evidence="2" type="ORF">PV08_07082</name>
</gene>
<evidence type="ECO:0000313" key="2">
    <source>
        <dbReference type="EMBL" id="KIW14300.1"/>
    </source>
</evidence>
<organism evidence="2 3">
    <name type="scientific">Exophiala spinifera</name>
    <dbReference type="NCBI Taxonomy" id="91928"/>
    <lineage>
        <taxon>Eukaryota</taxon>
        <taxon>Fungi</taxon>
        <taxon>Dikarya</taxon>
        <taxon>Ascomycota</taxon>
        <taxon>Pezizomycotina</taxon>
        <taxon>Eurotiomycetes</taxon>
        <taxon>Chaetothyriomycetidae</taxon>
        <taxon>Chaetothyriales</taxon>
        <taxon>Herpotrichiellaceae</taxon>
        <taxon>Exophiala</taxon>
    </lineage>
</organism>
<dbReference type="RefSeq" id="XP_016234516.1">
    <property type="nucleotide sequence ID" value="XM_016381414.1"/>
</dbReference>
<proteinExistence type="predicted"/>